<reference evidence="6" key="1">
    <citation type="submission" date="2018-04" db="EMBL/GenBank/DDBJ databases">
        <title>Whole genome sequencing of Hypsizygus marmoreus.</title>
        <authorList>
            <person name="Choi I.-G."/>
            <person name="Min B."/>
            <person name="Kim J.-G."/>
            <person name="Kim S."/>
            <person name="Oh Y.-L."/>
            <person name="Kong W.-S."/>
            <person name="Park H."/>
            <person name="Jeong J."/>
            <person name="Song E.-S."/>
        </authorList>
    </citation>
    <scope>NUCLEOTIDE SEQUENCE [LARGE SCALE GENOMIC DNA]</scope>
    <source>
        <strain evidence="6">51987-8</strain>
    </source>
</reference>
<dbReference type="SUPFAM" id="SSF144232">
    <property type="entry name" value="HIT/MYND zinc finger-like"/>
    <property type="match status" value="1"/>
</dbReference>
<evidence type="ECO:0000313" key="7">
    <source>
        <dbReference type="Proteomes" id="UP000076154"/>
    </source>
</evidence>
<dbReference type="InParanoid" id="A0A369JEQ5"/>
<evidence type="ECO:0000259" key="5">
    <source>
        <dbReference type="PROSITE" id="PS50865"/>
    </source>
</evidence>
<protein>
    <recommendedName>
        <fullName evidence="5">MYND-type domain-containing protein</fullName>
    </recommendedName>
</protein>
<evidence type="ECO:0000313" key="6">
    <source>
        <dbReference type="EMBL" id="RDB18193.1"/>
    </source>
</evidence>
<sequence>MEQLQRIPPVTAVIGQACYACFKGEGAGVTLQKCTKCRSVRYCGPACQKADWKQHKGICRALHKLENDPTLRFTLLLQLADAPATRLYDLDTVIGAMTVTQARYVQQVLGRPLTVPERNLMGWEPKCMGCGRTDRIMRMEAEKNEGSSEPATPNTLKPCPACKMAFYCTEKHWRAVEHFHAGEPCEDGHDGLSQCHMNQEIRMDIGLREIMLQANAGEFRWAPERVKPAWVSLKGSNWEKEFGTDIMEAFRVSEDALGTWLRAVSEGLTMPMTILSALEIVNNDDSWTRRDTLTIHILGAFEAEIMKADMFEEILHRLAEVKSLRLVMCGPQLSQIGSARERSRDIVMDTCPNCTRTGRRRIQVLYATTYHDFGQSQKDKFIKPDLAIAFNSGASQESSQSWRDTMSFLVKNKVPTVFTAYNREEAEVEAKMLQQAGATLEPALGPLKNAWGSLSMKQEPNRVTGFYAANGWLAGGFR</sequence>
<dbReference type="PROSITE" id="PS50865">
    <property type="entry name" value="ZF_MYND_2"/>
    <property type="match status" value="1"/>
</dbReference>
<dbReference type="PROSITE" id="PS01360">
    <property type="entry name" value="ZF_MYND_1"/>
    <property type="match status" value="1"/>
</dbReference>
<proteinExistence type="predicted"/>
<gene>
    <name evidence="6" type="primary">Mss51_0</name>
    <name evidence="6" type="ORF">Hypma_000528</name>
</gene>
<dbReference type="EMBL" id="LUEZ02000106">
    <property type="protein sequence ID" value="RDB18193.1"/>
    <property type="molecule type" value="Genomic_DNA"/>
</dbReference>
<dbReference type="PANTHER" id="PTHR28069">
    <property type="entry name" value="GH20023P"/>
    <property type="match status" value="1"/>
</dbReference>
<dbReference type="Gene3D" id="6.10.140.2220">
    <property type="match status" value="1"/>
</dbReference>
<dbReference type="OrthoDB" id="432970at2759"/>
<dbReference type="STRING" id="39966.A0A369JEQ5"/>
<name>A0A369JEQ5_HYPMA</name>
<keyword evidence="7" id="KW-1185">Reference proteome</keyword>
<dbReference type="PROSITE" id="PS51257">
    <property type="entry name" value="PROKAR_LIPOPROTEIN"/>
    <property type="match status" value="1"/>
</dbReference>
<dbReference type="InterPro" id="IPR046824">
    <property type="entry name" value="Mss51-like_C"/>
</dbReference>
<evidence type="ECO:0000256" key="2">
    <source>
        <dbReference type="ARBA" id="ARBA00022771"/>
    </source>
</evidence>
<keyword evidence="3" id="KW-0862">Zinc</keyword>
<accession>A0A369JEQ5</accession>
<evidence type="ECO:0000256" key="4">
    <source>
        <dbReference type="PROSITE-ProRule" id="PRU00134"/>
    </source>
</evidence>
<evidence type="ECO:0000256" key="1">
    <source>
        <dbReference type="ARBA" id="ARBA00022723"/>
    </source>
</evidence>
<dbReference type="AlphaFoldDB" id="A0A369JEQ5"/>
<dbReference type="InterPro" id="IPR002893">
    <property type="entry name" value="Znf_MYND"/>
</dbReference>
<keyword evidence="2 4" id="KW-0863">Zinc-finger</keyword>
<evidence type="ECO:0000256" key="3">
    <source>
        <dbReference type="ARBA" id="ARBA00022833"/>
    </source>
</evidence>
<keyword evidence="1" id="KW-0479">Metal-binding</keyword>
<feature type="domain" description="MYND-type" evidence="5">
    <location>
        <begin position="18"/>
        <end position="59"/>
    </location>
</feature>
<dbReference type="Pfam" id="PF01753">
    <property type="entry name" value="zf-MYND"/>
    <property type="match status" value="1"/>
</dbReference>
<dbReference type="GO" id="GO:0008270">
    <property type="term" value="F:zinc ion binding"/>
    <property type="evidence" value="ECO:0007669"/>
    <property type="project" value="UniProtKB-KW"/>
</dbReference>
<organism evidence="6 7">
    <name type="scientific">Hypsizygus marmoreus</name>
    <name type="common">White beech mushroom</name>
    <name type="synonym">Agaricus marmoreus</name>
    <dbReference type="NCBI Taxonomy" id="39966"/>
    <lineage>
        <taxon>Eukaryota</taxon>
        <taxon>Fungi</taxon>
        <taxon>Dikarya</taxon>
        <taxon>Basidiomycota</taxon>
        <taxon>Agaricomycotina</taxon>
        <taxon>Agaricomycetes</taxon>
        <taxon>Agaricomycetidae</taxon>
        <taxon>Agaricales</taxon>
        <taxon>Tricholomatineae</taxon>
        <taxon>Lyophyllaceae</taxon>
        <taxon>Hypsizygus</taxon>
    </lineage>
</organism>
<dbReference type="Proteomes" id="UP000076154">
    <property type="component" value="Unassembled WGS sequence"/>
</dbReference>
<comment type="caution">
    <text evidence="6">The sequence shown here is derived from an EMBL/GenBank/DDBJ whole genome shotgun (WGS) entry which is preliminary data.</text>
</comment>
<dbReference type="Pfam" id="PF20179">
    <property type="entry name" value="MSS51_C"/>
    <property type="match status" value="1"/>
</dbReference>